<dbReference type="AlphaFoldDB" id="A0AAD3Y718"/>
<protein>
    <submittedName>
        <fullName evidence="1">Uncharacterized protein</fullName>
    </submittedName>
</protein>
<gene>
    <name evidence="1" type="ORF">Nepgr_033956</name>
</gene>
<comment type="caution">
    <text evidence="1">The sequence shown here is derived from an EMBL/GenBank/DDBJ whole genome shotgun (WGS) entry which is preliminary data.</text>
</comment>
<evidence type="ECO:0000313" key="2">
    <source>
        <dbReference type="Proteomes" id="UP001279734"/>
    </source>
</evidence>
<proteinExistence type="predicted"/>
<dbReference type="EMBL" id="BSYO01000082">
    <property type="protein sequence ID" value="GMH32112.1"/>
    <property type="molecule type" value="Genomic_DNA"/>
</dbReference>
<reference evidence="1" key="1">
    <citation type="submission" date="2023-05" db="EMBL/GenBank/DDBJ databases">
        <title>Nepenthes gracilis genome sequencing.</title>
        <authorList>
            <person name="Fukushima K."/>
        </authorList>
    </citation>
    <scope>NUCLEOTIDE SEQUENCE</scope>
    <source>
        <strain evidence="1">SING2019-196</strain>
    </source>
</reference>
<name>A0AAD3Y718_NEPGR</name>
<accession>A0AAD3Y718</accession>
<evidence type="ECO:0000313" key="1">
    <source>
        <dbReference type="EMBL" id="GMH32112.1"/>
    </source>
</evidence>
<sequence>MARFGCEMARSVGMAKISLGAQNGKSDGMAKNCWNGKSASECQCNSRLEWPKCRNKCQNLEWAKCVECENAGMMPEWPKCRNAQLPNGQSAEWPPCENGFGCQNVGMAKVPEWKKCKMRNGQSVEMAKLPNRFGFKNVEIPE</sequence>
<dbReference type="Proteomes" id="UP001279734">
    <property type="component" value="Unassembled WGS sequence"/>
</dbReference>
<keyword evidence="2" id="KW-1185">Reference proteome</keyword>
<organism evidence="1 2">
    <name type="scientific">Nepenthes gracilis</name>
    <name type="common">Slender pitcher plant</name>
    <dbReference type="NCBI Taxonomy" id="150966"/>
    <lineage>
        <taxon>Eukaryota</taxon>
        <taxon>Viridiplantae</taxon>
        <taxon>Streptophyta</taxon>
        <taxon>Embryophyta</taxon>
        <taxon>Tracheophyta</taxon>
        <taxon>Spermatophyta</taxon>
        <taxon>Magnoliopsida</taxon>
        <taxon>eudicotyledons</taxon>
        <taxon>Gunneridae</taxon>
        <taxon>Pentapetalae</taxon>
        <taxon>Caryophyllales</taxon>
        <taxon>Nepenthaceae</taxon>
        <taxon>Nepenthes</taxon>
    </lineage>
</organism>